<reference evidence="2 3" key="1">
    <citation type="submission" date="2024-02" db="EMBL/GenBank/DDBJ databases">
        <authorList>
            <person name="Chen Y."/>
            <person name="Shah S."/>
            <person name="Dougan E. K."/>
            <person name="Thang M."/>
            <person name="Chan C."/>
        </authorList>
    </citation>
    <scope>NUCLEOTIDE SEQUENCE [LARGE SCALE GENOMIC DNA]</scope>
</reference>
<evidence type="ECO:0000313" key="2">
    <source>
        <dbReference type="EMBL" id="CAK9099645.1"/>
    </source>
</evidence>
<comment type="caution">
    <text evidence="2">The sequence shown here is derived from an EMBL/GenBank/DDBJ whole genome shotgun (WGS) entry which is preliminary data.</text>
</comment>
<evidence type="ECO:0000313" key="3">
    <source>
        <dbReference type="Proteomes" id="UP001642464"/>
    </source>
</evidence>
<protein>
    <submittedName>
        <fullName evidence="2">Uncharacterized protein</fullName>
    </submittedName>
</protein>
<keyword evidence="3" id="KW-1185">Reference proteome</keyword>
<organism evidence="2 3">
    <name type="scientific">Durusdinium trenchii</name>
    <dbReference type="NCBI Taxonomy" id="1381693"/>
    <lineage>
        <taxon>Eukaryota</taxon>
        <taxon>Sar</taxon>
        <taxon>Alveolata</taxon>
        <taxon>Dinophyceae</taxon>
        <taxon>Suessiales</taxon>
        <taxon>Symbiodiniaceae</taxon>
        <taxon>Durusdinium</taxon>
    </lineage>
</organism>
<dbReference type="EMBL" id="CAXAMM010041485">
    <property type="protein sequence ID" value="CAK9099645.1"/>
    <property type="molecule type" value="Genomic_DNA"/>
</dbReference>
<gene>
    <name evidence="2" type="ORF">SCF082_LOCUS46663</name>
</gene>
<dbReference type="Proteomes" id="UP001642464">
    <property type="component" value="Unassembled WGS sequence"/>
</dbReference>
<proteinExistence type="predicted"/>
<evidence type="ECO:0000256" key="1">
    <source>
        <dbReference type="SAM" id="MobiDB-lite"/>
    </source>
</evidence>
<accession>A0ABP0RGB5</accession>
<sequence>MSAHLGNLNAPCKPELRETLDIDPKASDVSASEAEGLRTPDVRKTWPRGCIEREFAELLDAYWDKLPERMPSLLVARGHCCHCSKIPVMGSPQSGRSVSKGVEEVNCGRQSQG</sequence>
<name>A0ABP0RGB5_9DINO</name>
<feature type="region of interest" description="Disordered" evidence="1">
    <location>
        <begin position="91"/>
        <end position="113"/>
    </location>
</feature>